<evidence type="ECO:0000256" key="1">
    <source>
        <dbReference type="SAM" id="MobiDB-lite"/>
    </source>
</evidence>
<reference evidence="2" key="2">
    <citation type="submission" date="2021-04" db="EMBL/GenBank/DDBJ databases">
        <authorList>
            <person name="Gilroy R."/>
        </authorList>
    </citation>
    <scope>NUCLEOTIDE SEQUENCE</scope>
    <source>
        <strain evidence="2">G3-2149</strain>
    </source>
</reference>
<accession>A0A9E2L974</accession>
<evidence type="ECO:0008006" key="4">
    <source>
        <dbReference type="Google" id="ProtNLM"/>
    </source>
</evidence>
<dbReference type="AlphaFoldDB" id="A0A9E2L974"/>
<feature type="region of interest" description="Disordered" evidence="1">
    <location>
        <begin position="315"/>
        <end position="335"/>
    </location>
</feature>
<protein>
    <recommendedName>
        <fullName evidence="4">Lipoprotein</fullName>
    </recommendedName>
</protein>
<evidence type="ECO:0000313" key="2">
    <source>
        <dbReference type="EMBL" id="MBU3853933.1"/>
    </source>
</evidence>
<name>A0A9E2L974_9BACT</name>
<dbReference type="Proteomes" id="UP000823865">
    <property type="component" value="Unassembled WGS sequence"/>
</dbReference>
<organism evidence="2 3">
    <name type="scientific">Candidatus Paraprevotella stercoravium</name>
    <dbReference type="NCBI Taxonomy" id="2838725"/>
    <lineage>
        <taxon>Bacteria</taxon>
        <taxon>Pseudomonadati</taxon>
        <taxon>Bacteroidota</taxon>
        <taxon>Bacteroidia</taxon>
        <taxon>Bacteroidales</taxon>
        <taxon>Prevotellaceae</taxon>
        <taxon>Paraprevotella</taxon>
    </lineage>
</organism>
<dbReference type="PROSITE" id="PS51257">
    <property type="entry name" value="PROKAR_LIPOPROTEIN"/>
    <property type="match status" value="1"/>
</dbReference>
<gene>
    <name evidence="2" type="ORF">H9789_09010</name>
</gene>
<dbReference type="EMBL" id="JAHLFU010000189">
    <property type="protein sequence ID" value="MBU3853933.1"/>
    <property type="molecule type" value="Genomic_DNA"/>
</dbReference>
<comment type="caution">
    <text evidence="2">The sequence shown here is derived from an EMBL/GenBank/DDBJ whole genome shotgun (WGS) entry which is preliminary data.</text>
</comment>
<reference evidence="2" key="1">
    <citation type="journal article" date="2021" name="PeerJ">
        <title>Extensive microbial diversity within the chicken gut microbiome revealed by metagenomics and culture.</title>
        <authorList>
            <person name="Gilroy R."/>
            <person name="Ravi A."/>
            <person name="Getino M."/>
            <person name="Pursley I."/>
            <person name="Horton D.L."/>
            <person name="Alikhan N.F."/>
            <person name="Baker D."/>
            <person name="Gharbi K."/>
            <person name="Hall N."/>
            <person name="Watson M."/>
            <person name="Adriaenssens E.M."/>
            <person name="Foster-Nyarko E."/>
            <person name="Jarju S."/>
            <person name="Secka A."/>
            <person name="Antonio M."/>
            <person name="Oren A."/>
            <person name="Chaudhuri R.R."/>
            <person name="La Ragione R."/>
            <person name="Hildebrand F."/>
            <person name="Pallen M.J."/>
        </authorList>
    </citation>
    <scope>NUCLEOTIDE SEQUENCE</scope>
    <source>
        <strain evidence="2">G3-2149</strain>
    </source>
</reference>
<evidence type="ECO:0000313" key="3">
    <source>
        <dbReference type="Proteomes" id="UP000823865"/>
    </source>
</evidence>
<proteinExistence type="predicted"/>
<sequence>MKRPDLLFFALLGCVILLSSCKKEQHIEIVKAVHENNFDNPELMTEKGILEYDSISFSDGSTAVHRLQWAPQNSLTEFRDPMGRVVATWAHASECMTQVMIRRYDDQGRLLRFLTFDCEAPDVTDSIYGNWFGNGDSLYLAFRQRMEHWDDEAWDTAHYSRFDVEYNAEGHAMRVLRNQGASEIVAPEGYQLQVDIRPCQSFWASDLDGGRFVFLIDQVPVQTDASDYVVKRYADMLPSMDLSFKAGNLVRILWHAEPSYSDAKAMTFTYEIIDGKQVYTRQEEGSPVAHRNIWQDGKLLCRQLIGVQGEVLESEESPRLPVDNDGNPLYEKDEM</sequence>
<feature type="non-terminal residue" evidence="2">
    <location>
        <position position="335"/>
    </location>
</feature>